<dbReference type="Pfam" id="PF01844">
    <property type="entry name" value="HNH"/>
    <property type="match status" value="1"/>
</dbReference>
<evidence type="ECO:0000256" key="1">
    <source>
        <dbReference type="SAM" id="MobiDB-lite"/>
    </source>
</evidence>
<accession>A0ABP4WPJ4</accession>
<evidence type="ECO:0000259" key="2">
    <source>
        <dbReference type="SMART" id="SM00507"/>
    </source>
</evidence>
<evidence type="ECO:0000313" key="3">
    <source>
        <dbReference type="EMBL" id="GAA1759652.1"/>
    </source>
</evidence>
<feature type="region of interest" description="Disordered" evidence="1">
    <location>
        <begin position="124"/>
        <end position="207"/>
    </location>
</feature>
<feature type="compositionally biased region" description="Basic and acidic residues" evidence="1">
    <location>
        <begin position="134"/>
        <end position="150"/>
    </location>
</feature>
<name>A0ABP4WPJ4_9MICO</name>
<dbReference type="SMART" id="SM00507">
    <property type="entry name" value="HNHc"/>
    <property type="match status" value="1"/>
</dbReference>
<feature type="domain" description="HNH nuclease" evidence="2">
    <location>
        <begin position="56"/>
        <end position="106"/>
    </location>
</feature>
<feature type="compositionally biased region" description="Basic residues" evidence="1">
    <location>
        <begin position="151"/>
        <end position="163"/>
    </location>
</feature>
<dbReference type="CDD" id="cd00085">
    <property type="entry name" value="HNHc"/>
    <property type="match status" value="1"/>
</dbReference>
<evidence type="ECO:0000313" key="4">
    <source>
        <dbReference type="Proteomes" id="UP001501475"/>
    </source>
</evidence>
<dbReference type="Proteomes" id="UP001501475">
    <property type="component" value="Unassembled WGS sequence"/>
</dbReference>
<proteinExistence type="predicted"/>
<dbReference type="InterPro" id="IPR003615">
    <property type="entry name" value="HNH_nuc"/>
</dbReference>
<dbReference type="EMBL" id="BAAAPN010000045">
    <property type="protein sequence ID" value="GAA1759652.1"/>
    <property type="molecule type" value="Genomic_DNA"/>
</dbReference>
<gene>
    <name evidence="3" type="ORF">GCM10009810_18870</name>
</gene>
<protein>
    <recommendedName>
        <fullName evidence="2">HNH nuclease domain-containing protein</fullName>
    </recommendedName>
</protein>
<sequence length="207" mass="23503">MARLLFRAPGLDAPVRCHPATSAILDGAIAKGFTRATTRTVTGNDSYPRYRIPEPMAWLVRFRDRQCRFPGCAISSRFCDLDHVIPWPDGPTSPANLIALCRRHHRLKQSPGWTVAIHPDLTVTWTDPVGRPHQLSERPPRPHRRLEVPARQRRCRARSRRDHTHPGRVERGRDQPTRSTPHPTACRLSGGKNRPDWISPRAGRSPV</sequence>
<keyword evidence="4" id="KW-1185">Reference proteome</keyword>
<organism evidence="3 4">
    <name type="scientific">Nostocoides vanveenii</name>
    <dbReference type="NCBI Taxonomy" id="330835"/>
    <lineage>
        <taxon>Bacteria</taxon>
        <taxon>Bacillati</taxon>
        <taxon>Actinomycetota</taxon>
        <taxon>Actinomycetes</taxon>
        <taxon>Micrococcales</taxon>
        <taxon>Intrasporangiaceae</taxon>
        <taxon>Nostocoides</taxon>
    </lineage>
</organism>
<reference evidence="4" key="1">
    <citation type="journal article" date="2019" name="Int. J. Syst. Evol. Microbiol.">
        <title>The Global Catalogue of Microorganisms (GCM) 10K type strain sequencing project: providing services to taxonomists for standard genome sequencing and annotation.</title>
        <authorList>
            <consortium name="The Broad Institute Genomics Platform"/>
            <consortium name="The Broad Institute Genome Sequencing Center for Infectious Disease"/>
            <person name="Wu L."/>
            <person name="Ma J."/>
        </authorList>
    </citation>
    <scope>NUCLEOTIDE SEQUENCE [LARGE SCALE GENOMIC DNA]</scope>
    <source>
        <strain evidence="4">JCM 15591</strain>
    </source>
</reference>
<feature type="compositionally biased region" description="Basic and acidic residues" evidence="1">
    <location>
        <begin position="164"/>
        <end position="176"/>
    </location>
</feature>
<comment type="caution">
    <text evidence="3">The sequence shown here is derived from an EMBL/GenBank/DDBJ whole genome shotgun (WGS) entry which is preliminary data.</text>
</comment>
<dbReference type="InterPro" id="IPR002711">
    <property type="entry name" value="HNH"/>
</dbReference>
<dbReference type="Gene3D" id="1.10.30.50">
    <property type="match status" value="1"/>
</dbReference>